<dbReference type="GO" id="GO:0022900">
    <property type="term" value="P:electron transport chain"/>
    <property type="evidence" value="ECO:0007669"/>
    <property type="project" value="InterPro"/>
</dbReference>
<keyword evidence="9" id="KW-1185">Reference proteome</keyword>
<evidence type="ECO:0000256" key="1">
    <source>
        <dbReference type="ARBA" id="ARBA00022448"/>
    </source>
</evidence>
<keyword evidence="5" id="KW-0249">Electron transport</keyword>
<dbReference type="SMART" id="SM00900">
    <property type="entry name" value="FMN_bind"/>
    <property type="match status" value="1"/>
</dbReference>
<dbReference type="STRING" id="1120976.SAMN03080606_01736"/>
<gene>
    <name evidence="8" type="ORF">SAMN03080606_01736</name>
</gene>
<evidence type="ECO:0000256" key="6">
    <source>
        <dbReference type="SAM" id="Phobius"/>
    </source>
</evidence>
<dbReference type="GO" id="GO:0009055">
    <property type="term" value="F:electron transfer activity"/>
    <property type="evidence" value="ECO:0007669"/>
    <property type="project" value="InterPro"/>
</dbReference>
<accession>A0A1G5GL22</accession>
<keyword evidence="6" id="KW-0472">Membrane</keyword>
<protein>
    <submittedName>
        <fullName evidence="8">FMN-binding domain-containing protein</fullName>
    </submittedName>
</protein>
<keyword evidence="6" id="KW-1133">Transmembrane helix</keyword>
<dbReference type="Gene3D" id="3.90.1010.20">
    <property type="match status" value="1"/>
</dbReference>
<evidence type="ECO:0000259" key="7">
    <source>
        <dbReference type="SMART" id="SM00900"/>
    </source>
</evidence>
<dbReference type="GO" id="GO:0010181">
    <property type="term" value="F:FMN binding"/>
    <property type="evidence" value="ECO:0007669"/>
    <property type="project" value="InterPro"/>
</dbReference>
<proteinExistence type="predicted"/>
<evidence type="ECO:0000256" key="3">
    <source>
        <dbReference type="ARBA" id="ARBA00022630"/>
    </source>
</evidence>
<dbReference type="InterPro" id="IPR007329">
    <property type="entry name" value="FMN-bd"/>
</dbReference>
<keyword evidence="6" id="KW-0812">Transmembrane</keyword>
<keyword evidence="1" id="KW-0813">Transport</keyword>
<dbReference type="AlphaFoldDB" id="A0A1G5GL22"/>
<keyword evidence="4" id="KW-0288">FMN</keyword>
<dbReference type="InterPro" id="IPR010209">
    <property type="entry name" value="Ion_transpt_RnfG/RsxG"/>
</dbReference>
<dbReference type="Proteomes" id="UP000198636">
    <property type="component" value="Unassembled WGS sequence"/>
</dbReference>
<reference evidence="8 9" key="1">
    <citation type="submission" date="2016-10" db="EMBL/GenBank/DDBJ databases">
        <authorList>
            <person name="de Groot N.N."/>
        </authorList>
    </citation>
    <scope>NUCLEOTIDE SEQUENCE [LARGE SCALE GENOMIC DNA]</scope>
    <source>
        <strain evidence="8 9">DSM 18978</strain>
    </source>
</reference>
<feature type="transmembrane region" description="Helical" evidence="6">
    <location>
        <begin position="12"/>
        <end position="30"/>
    </location>
</feature>
<sequence length="182" mass="20350">MKRGYRLIKSLYYTIIFLTTIFLIGCTSTYSGKVPAIIQEELMEGDEAYNLAKYKTDNITYVYHVKRSTGEEVIIQLAEGEGYKDTIHLLVVISVTNNSLAKVMVLEHTETASYGGYVTESWFLDRFIGKKTNKQLVAAKIATKNPEEVSIITGATVTSEAVINAVNSCIENFQMIKEGELQ</sequence>
<organism evidence="8 9">
    <name type="scientific">Alkaliphilus peptidifermentans DSM 18978</name>
    <dbReference type="NCBI Taxonomy" id="1120976"/>
    <lineage>
        <taxon>Bacteria</taxon>
        <taxon>Bacillati</taxon>
        <taxon>Bacillota</taxon>
        <taxon>Clostridia</taxon>
        <taxon>Peptostreptococcales</taxon>
        <taxon>Natronincolaceae</taxon>
        <taxon>Alkaliphilus</taxon>
    </lineage>
</organism>
<dbReference type="EMBL" id="FMUS01000009">
    <property type="protein sequence ID" value="SCY52235.1"/>
    <property type="molecule type" value="Genomic_DNA"/>
</dbReference>
<evidence type="ECO:0000313" key="8">
    <source>
        <dbReference type="EMBL" id="SCY52235.1"/>
    </source>
</evidence>
<keyword evidence="3" id="KW-0285">Flavoprotein</keyword>
<dbReference type="PANTHER" id="PTHR36118:SF1">
    <property type="entry name" value="ION-TRANSLOCATING OXIDOREDUCTASE COMPLEX SUBUNIT G"/>
    <property type="match status" value="1"/>
</dbReference>
<evidence type="ECO:0000256" key="2">
    <source>
        <dbReference type="ARBA" id="ARBA00022553"/>
    </source>
</evidence>
<name>A0A1G5GL22_9FIRM</name>
<evidence type="ECO:0000313" key="9">
    <source>
        <dbReference type="Proteomes" id="UP000198636"/>
    </source>
</evidence>
<feature type="domain" description="FMN-binding" evidence="7">
    <location>
        <begin position="82"/>
        <end position="173"/>
    </location>
</feature>
<dbReference type="PROSITE" id="PS51257">
    <property type="entry name" value="PROKAR_LIPOPROTEIN"/>
    <property type="match status" value="1"/>
</dbReference>
<evidence type="ECO:0000256" key="4">
    <source>
        <dbReference type="ARBA" id="ARBA00022643"/>
    </source>
</evidence>
<dbReference type="Pfam" id="PF04205">
    <property type="entry name" value="FMN_bind"/>
    <property type="match status" value="1"/>
</dbReference>
<keyword evidence="2" id="KW-0597">Phosphoprotein</keyword>
<evidence type="ECO:0000256" key="5">
    <source>
        <dbReference type="ARBA" id="ARBA00022982"/>
    </source>
</evidence>
<dbReference type="PANTHER" id="PTHR36118">
    <property type="entry name" value="ION-TRANSLOCATING OXIDOREDUCTASE COMPLEX SUBUNIT G"/>
    <property type="match status" value="1"/>
</dbReference>
<dbReference type="GO" id="GO:0005886">
    <property type="term" value="C:plasma membrane"/>
    <property type="evidence" value="ECO:0007669"/>
    <property type="project" value="InterPro"/>
</dbReference>